<feature type="chain" id="PRO_5012328718" evidence="1">
    <location>
        <begin position="21"/>
        <end position="340"/>
    </location>
</feature>
<dbReference type="Proteomes" id="UP000198406">
    <property type="component" value="Unassembled WGS sequence"/>
</dbReference>
<protein>
    <submittedName>
        <fullName evidence="2">Uncharacterized protein</fullName>
    </submittedName>
</protein>
<name>A0A1Z5JRE1_FISSO</name>
<gene>
    <name evidence="2" type="ORF">FisN_7Lh324</name>
</gene>
<dbReference type="AlphaFoldDB" id="A0A1Z5JRE1"/>
<proteinExistence type="predicted"/>
<evidence type="ECO:0000313" key="3">
    <source>
        <dbReference type="Proteomes" id="UP000198406"/>
    </source>
</evidence>
<keyword evidence="1" id="KW-0732">Signal</keyword>
<feature type="signal peptide" evidence="1">
    <location>
        <begin position="1"/>
        <end position="20"/>
    </location>
</feature>
<dbReference type="InParanoid" id="A0A1Z5JRE1"/>
<accession>A0A1Z5JRE1</accession>
<reference evidence="2 3" key="1">
    <citation type="journal article" date="2015" name="Plant Cell">
        <title>Oil accumulation by the oleaginous diatom Fistulifera solaris as revealed by the genome and transcriptome.</title>
        <authorList>
            <person name="Tanaka T."/>
            <person name="Maeda Y."/>
            <person name="Veluchamy A."/>
            <person name="Tanaka M."/>
            <person name="Abida H."/>
            <person name="Marechal E."/>
            <person name="Bowler C."/>
            <person name="Muto M."/>
            <person name="Sunaga Y."/>
            <person name="Tanaka M."/>
            <person name="Yoshino T."/>
            <person name="Taniguchi T."/>
            <person name="Fukuda Y."/>
            <person name="Nemoto M."/>
            <person name="Matsumoto M."/>
            <person name="Wong P.S."/>
            <person name="Aburatani S."/>
            <person name="Fujibuchi W."/>
        </authorList>
    </citation>
    <scope>NUCLEOTIDE SEQUENCE [LARGE SCALE GENOMIC DNA]</scope>
    <source>
        <strain evidence="2 3">JPCC DA0580</strain>
    </source>
</reference>
<keyword evidence="3" id="KW-1185">Reference proteome</keyword>
<dbReference type="EMBL" id="BDSP01000107">
    <property type="protein sequence ID" value="GAX16593.1"/>
    <property type="molecule type" value="Genomic_DNA"/>
</dbReference>
<organism evidence="2 3">
    <name type="scientific">Fistulifera solaris</name>
    <name type="common">Oleaginous diatom</name>
    <dbReference type="NCBI Taxonomy" id="1519565"/>
    <lineage>
        <taxon>Eukaryota</taxon>
        <taxon>Sar</taxon>
        <taxon>Stramenopiles</taxon>
        <taxon>Ochrophyta</taxon>
        <taxon>Bacillariophyta</taxon>
        <taxon>Bacillariophyceae</taxon>
        <taxon>Bacillariophycidae</taxon>
        <taxon>Naviculales</taxon>
        <taxon>Naviculaceae</taxon>
        <taxon>Fistulifera</taxon>
    </lineage>
</organism>
<sequence>MKGPELLLYLLGLSLFSVEAWLLTPTAWRTGVLSRSWRTRHQLGQSASSPKESSLSFSDEEIATVEQIYSQVTADKPLSQVLLETLSTLSPKLLLKLRQAEGHHHNSVQQVARGLNHLLQEQLETATQTLKSLLDAGEVRKLDSLIGKAARDGRLDAAFFNVMTINMKDAMQDEPSAEEGAASRLQVLQHIYTRCQEEVEKNLDPGMALLNKLLRTQQDSIRANLYRHYLTPQANTITTPAGQTLELKNTNAATLVSLEQFIKALEMAVLQIRTVEQSGGTDRESAAMMVESCRTVAKEARVIIGESYGIDSDELKQFETGLQPVFRPSSPNSPYITGQA</sequence>
<evidence type="ECO:0000313" key="2">
    <source>
        <dbReference type="EMBL" id="GAX16593.1"/>
    </source>
</evidence>
<comment type="caution">
    <text evidence="2">The sequence shown here is derived from an EMBL/GenBank/DDBJ whole genome shotgun (WGS) entry which is preliminary data.</text>
</comment>
<evidence type="ECO:0000256" key="1">
    <source>
        <dbReference type="SAM" id="SignalP"/>
    </source>
</evidence>
<dbReference type="OrthoDB" id="196020at2759"/>